<dbReference type="GO" id="GO:0016888">
    <property type="term" value="F:DNA endonuclease activity, producing 5'-phosphomonoesters"/>
    <property type="evidence" value="ECO:0007669"/>
    <property type="project" value="InterPro"/>
</dbReference>
<keyword evidence="7" id="KW-0547">Nucleotide-binding</keyword>
<comment type="similarity">
    <text evidence="1">Belongs to the geminiviridae Rep protein family.</text>
</comment>
<feature type="domain" description="CRESS-DNA virus Rep endonuclease" evidence="13">
    <location>
        <begin position="8"/>
        <end position="116"/>
    </location>
</feature>
<evidence type="ECO:0000256" key="9">
    <source>
        <dbReference type="ARBA" id="ARBA00022801"/>
    </source>
</evidence>
<sequence length="384" mass="44602">MPRTSSFRLAAKNIFITYSRCDISKESCLEKLLDKFPKYQPSYIRVSSELHEDGTPHLHVLVQFADKFQTRDDRLFDFICHQRSQVYHPNIQAARDARAVRDYISKYGDFCEWGTFKSDGYDHQQKCNTTTSNTNTALEQDTVEDFMNVIKEGDPKSYCIYYDKIKCNADKLYSTPTQEYTSPFPLADNVPYELMDWANTNIKPIESRPNRLMSIIIEGPSRLGKTIWARSLGPHNYLCGHLDLNNKVYNNDAWYDIIDDVNPQYLKHYKEFIGAQKDWVSNCKYGKPVLIRGGIPAIILCNPGPDSSYRDYLDRADKQALRDWTENNAKFVFISEPLYEETNRAFSSEAENQGSQSHTQETYPTRSNNSEETFPRVARRGRWI</sequence>
<evidence type="ECO:0000256" key="2">
    <source>
        <dbReference type="ARBA" id="ARBA00022679"/>
    </source>
</evidence>
<dbReference type="GO" id="GO:0005198">
    <property type="term" value="F:structural molecule activity"/>
    <property type="evidence" value="ECO:0007669"/>
    <property type="project" value="InterPro"/>
</dbReference>
<keyword evidence="8" id="KW-0255">Endonuclease</keyword>
<dbReference type="InParanoid" id="A0A068VB00"/>
<dbReference type="Gramene" id="CDP18020">
    <property type="protein sequence ID" value="CDP18020"/>
    <property type="gene ID" value="GSCOC_T00008923001"/>
</dbReference>
<dbReference type="GO" id="GO:0006260">
    <property type="term" value="P:DNA replication"/>
    <property type="evidence" value="ECO:0007669"/>
    <property type="project" value="UniProtKB-KW"/>
</dbReference>
<feature type="compositionally biased region" description="Polar residues" evidence="12">
    <location>
        <begin position="345"/>
        <end position="372"/>
    </location>
</feature>
<dbReference type="InterPro" id="IPR001191">
    <property type="entry name" value="Gemini_AL1_REP"/>
</dbReference>
<reference evidence="15" key="1">
    <citation type="journal article" date="2014" name="Science">
        <title>The coffee genome provides insight into the convergent evolution of caffeine biosynthesis.</title>
        <authorList>
            <person name="Denoeud F."/>
            <person name="Carretero-Paulet L."/>
            <person name="Dereeper A."/>
            <person name="Droc G."/>
            <person name="Guyot R."/>
            <person name="Pietrella M."/>
            <person name="Zheng C."/>
            <person name="Alberti A."/>
            <person name="Anthony F."/>
            <person name="Aprea G."/>
            <person name="Aury J.M."/>
            <person name="Bento P."/>
            <person name="Bernard M."/>
            <person name="Bocs S."/>
            <person name="Campa C."/>
            <person name="Cenci A."/>
            <person name="Combes M.C."/>
            <person name="Crouzillat D."/>
            <person name="Da Silva C."/>
            <person name="Daddiego L."/>
            <person name="De Bellis F."/>
            <person name="Dussert S."/>
            <person name="Garsmeur O."/>
            <person name="Gayraud T."/>
            <person name="Guignon V."/>
            <person name="Jahn K."/>
            <person name="Jamilloux V."/>
            <person name="Joet T."/>
            <person name="Labadie K."/>
            <person name="Lan T."/>
            <person name="Leclercq J."/>
            <person name="Lepelley M."/>
            <person name="Leroy T."/>
            <person name="Li L.T."/>
            <person name="Librado P."/>
            <person name="Lopez L."/>
            <person name="Munoz A."/>
            <person name="Noel B."/>
            <person name="Pallavicini A."/>
            <person name="Perrotta G."/>
            <person name="Poncet V."/>
            <person name="Pot D."/>
            <person name="Priyono X."/>
            <person name="Rigoreau M."/>
            <person name="Rouard M."/>
            <person name="Rozas J."/>
            <person name="Tranchant-Dubreuil C."/>
            <person name="VanBuren R."/>
            <person name="Zhang Q."/>
            <person name="Andrade A.C."/>
            <person name="Argout X."/>
            <person name="Bertrand B."/>
            <person name="de Kochko A."/>
            <person name="Graziosi G."/>
            <person name="Henry R.J."/>
            <person name="Jayarama X."/>
            <person name="Ming R."/>
            <person name="Nagai C."/>
            <person name="Rounsley S."/>
            <person name="Sankoff D."/>
            <person name="Giuliano G."/>
            <person name="Albert V.A."/>
            <person name="Wincker P."/>
            <person name="Lashermes P."/>
        </authorList>
    </citation>
    <scope>NUCLEOTIDE SEQUENCE [LARGE SCALE GENOMIC DNA]</scope>
    <source>
        <strain evidence="15">cv. DH200-94</strain>
    </source>
</reference>
<keyword evidence="5" id="KW-0540">Nuclease</keyword>
<name>A0A068VB00_COFCA</name>
<evidence type="ECO:0000256" key="5">
    <source>
        <dbReference type="ARBA" id="ARBA00022722"/>
    </source>
</evidence>
<keyword evidence="4" id="KW-0235">DNA replication</keyword>
<evidence type="ECO:0000313" key="14">
    <source>
        <dbReference type="EMBL" id="CDP18020.1"/>
    </source>
</evidence>
<evidence type="ECO:0000256" key="3">
    <source>
        <dbReference type="ARBA" id="ARBA00022695"/>
    </source>
</evidence>
<dbReference type="Gene3D" id="3.40.1310.20">
    <property type="match status" value="1"/>
</dbReference>
<keyword evidence="3" id="KW-0548">Nucleotidyltransferase</keyword>
<gene>
    <name evidence="14" type="ORF">GSCOC_T00008923001</name>
</gene>
<keyword evidence="9" id="KW-0378">Hydrolase</keyword>
<dbReference type="GO" id="GO:0046872">
    <property type="term" value="F:metal ion binding"/>
    <property type="evidence" value="ECO:0007669"/>
    <property type="project" value="UniProtKB-KW"/>
</dbReference>
<dbReference type="GO" id="GO:0000166">
    <property type="term" value="F:nucleotide binding"/>
    <property type="evidence" value="ECO:0007669"/>
    <property type="project" value="UniProtKB-KW"/>
</dbReference>
<proteinExistence type="inferred from homology"/>
<evidence type="ECO:0000256" key="6">
    <source>
        <dbReference type="ARBA" id="ARBA00022723"/>
    </source>
</evidence>
<dbReference type="GO" id="GO:0003677">
    <property type="term" value="F:DNA binding"/>
    <property type="evidence" value="ECO:0007669"/>
    <property type="project" value="UniProtKB-KW"/>
</dbReference>
<dbReference type="Proteomes" id="UP000295252">
    <property type="component" value="Chromosome VI"/>
</dbReference>
<dbReference type="InterPro" id="IPR001301">
    <property type="entry name" value="Gemini_AL1_CLV"/>
</dbReference>
<keyword evidence="11" id="KW-0238">DNA-binding</keyword>
<dbReference type="PRINTS" id="PR00227">
    <property type="entry name" value="GEMCOATAL1"/>
</dbReference>
<evidence type="ECO:0000313" key="15">
    <source>
        <dbReference type="Proteomes" id="UP000295252"/>
    </source>
</evidence>
<keyword evidence="6" id="KW-0479">Metal-binding</keyword>
<feature type="region of interest" description="Disordered" evidence="12">
    <location>
        <begin position="345"/>
        <end position="384"/>
    </location>
</feature>
<evidence type="ECO:0000259" key="13">
    <source>
        <dbReference type="PROSITE" id="PS52020"/>
    </source>
</evidence>
<evidence type="ECO:0000256" key="12">
    <source>
        <dbReference type="SAM" id="MobiDB-lite"/>
    </source>
</evidence>
<dbReference type="Pfam" id="PF08283">
    <property type="entry name" value="Gemini_AL1_M"/>
    <property type="match status" value="1"/>
</dbReference>
<accession>A0A068VB00</accession>
<evidence type="ECO:0000256" key="4">
    <source>
        <dbReference type="ARBA" id="ARBA00022705"/>
    </source>
</evidence>
<dbReference type="InterPro" id="IPR049912">
    <property type="entry name" value="CRESS_DNA_REP"/>
</dbReference>
<dbReference type="EMBL" id="HG739281">
    <property type="protein sequence ID" value="CDP18020.1"/>
    <property type="molecule type" value="Genomic_DNA"/>
</dbReference>
<dbReference type="InterPro" id="IPR022692">
    <property type="entry name" value="Gemini_AL1_REP_central"/>
</dbReference>
<protein>
    <recommendedName>
        <fullName evidence="13">CRESS-DNA virus Rep endonuclease domain-containing protein</fullName>
    </recommendedName>
</protein>
<evidence type="ECO:0000256" key="11">
    <source>
        <dbReference type="ARBA" id="ARBA00023125"/>
    </source>
</evidence>
<organism evidence="14 15">
    <name type="scientific">Coffea canephora</name>
    <name type="common">Robusta coffee</name>
    <dbReference type="NCBI Taxonomy" id="49390"/>
    <lineage>
        <taxon>Eukaryota</taxon>
        <taxon>Viridiplantae</taxon>
        <taxon>Streptophyta</taxon>
        <taxon>Embryophyta</taxon>
        <taxon>Tracheophyta</taxon>
        <taxon>Spermatophyta</taxon>
        <taxon>Magnoliopsida</taxon>
        <taxon>eudicotyledons</taxon>
        <taxon>Gunneridae</taxon>
        <taxon>Pentapetalae</taxon>
        <taxon>asterids</taxon>
        <taxon>lamiids</taxon>
        <taxon>Gentianales</taxon>
        <taxon>Rubiaceae</taxon>
        <taxon>Ixoroideae</taxon>
        <taxon>Gardenieae complex</taxon>
        <taxon>Bertiereae - Coffeeae clade</taxon>
        <taxon>Coffeeae</taxon>
        <taxon>Coffea</taxon>
    </lineage>
</organism>
<keyword evidence="10" id="KW-0190">Covalent protein-DNA linkage</keyword>
<dbReference type="PRINTS" id="PR00228">
    <property type="entry name" value="GEMCOATCLVL1"/>
</dbReference>
<keyword evidence="2" id="KW-0808">Transferase</keyword>
<evidence type="ECO:0000256" key="1">
    <source>
        <dbReference type="ARBA" id="ARBA00006240"/>
    </source>
</evidence>
<dbReference type="Pfam" id="PF00799">
    <property type="entry name" value="Gemini_AL1"/>
    <property type="match status" value="1"/>
</dbReference>
<dbReference type="PhylomeDB" id="A0A068VB00"/>
<keyword evidence="15" id="KW-1185">Reference proteome</keyword>
<evidence type="ECO:0000256" key="10">
    <source>
        <dbReference type="ARBA" id="ARBA00023124"/>
    </source>
</evidence>
<evidence type="ECO:0000256" key="8">
    <source>
        <dbReference type="ARBA" id="ARBA00022759"/>
    </source>
</evidence>
<dbReference type="GO" id="GO:0016779">
    <property type="term" value="F:nucleotidyltransferase activity"/>
    <property type="evidence" value="ECO:0007669"/>
    <property type="project" value="UniProtKB-KW"/>
</dbReference>
<evidence type="ECO:0000256" key="7">
    <source>
        <dbReference type="ARBA" id="ARBA00022741"/>
    </source>
</evidence>
<dbReference type="PROSITE" id="PS52020">
    <property type="entry name" value="CRESS_DNA_REP"/>
    <property type="match status" value="1"/>
</dbReference>
<dbReference type="AlphaFoldDB" id="A0A068VB00"/>
<dbReference type="SUPFAM" id="SSF55464">
    <property type="entry name" value="Origin of replication-binding domain, RBD-like"/>
    <property type="match status" value="1"/>
</dbReference>